<dbReference type="EMBL" id="JARBJD010000442">
    <property type="protein sequence ID" value="KAK2942006.1"/>
    <property type="molecule type" value="Genomic_DNA"/>
</dbReference>
<comment type="caution">
    <text evidence="1">The sequence shown here is derived from an EMBL/GenBank/DDBJ whole genome shotgun (WGS) entry which is preliminary data.</text>
</comment>
<organism evidence="1 2">
    <name type="scientific">Blattamonas nauphoetae</name>
    <dbReference type="NCBI Taxonomy" id="2049346"/>
    <lineage>
        <taxon>Eukaryota</taxon>
        <taxon>Metamonada</taxon>
        <taxon>Preaxostyla</taxon>
        <taxon>Oxymonadida</taxon>
        <taxon>Blattamonas</taxon>
    </lineage>
</organism>
<accession>A0ABQ9WR77</accession>
<gene>
    <name evidence="1" type="ORF">BLNAU_23071</name>
</gene>
<name>A0ABQ9WR77_9EUKA</name>
<protein>
    <submittedName>
        <fullName evidence="1">Uncharacterized protein</fullName>
    </submittedName>
</protein>
<evidence type="ECO:0000313" key="1">
    <source>
        <dbReference type="EMBL" id="KAK2942006.1"/>
    </source>
</evidence>
<sequence>MVRFFSSILLLKPNQTSEWRISNTTISSTESIVSSSCECPEWLNIPTGFGSALAHSNTDMFFDFFEDQDRSRLSPNESLKTAHLNTTILGFLSQDVNTTRDCIRIAASWIRDLTPAYAQSIVIDAESLPELGKLIISPIPAEMSVLLEFVKRLVSVGSVEIVMEMVHYGMLDVVIGAVSESSRNSTSLFIPLADDLETYDTLSPYSSPKPTPTALDGRTRFLFSPFNGISASE</sequence>
<keyword evidence="2" id="KW-1185">Reference proteome</keyword>
<proteinExistence type="predicted"/>
<reference evidence="1 2" key="1">
    <citation type="journal article" date="2022" name="bioRxiv">
        <title>Genomics of Preaxostyla Flagellates Illuminates Evolutionary Transitions and the Path Towards Mitochondrial Loss.</title>
        <authorList>
            <person name="Novak L.V.F."/>
            <person name="Treitli S.C."/>
            <person name="Pyrih J."/>
            <person name="Halakuc P."/>
            <person name="Pipaliya S.V."/>
            <person name="Vacek V."/>
            <person name="Brzon O."/>
            <person name="Soukal P."/>
            <person name="Eme L."/>
            <person name="Dacks J.B."/>
            <person name="Karnkowska A."/>
            <person name="Elias M."/>
            <person name="Hampl V."/>
        </authorList>
    </citation>
    <scope>NUCLEOTIDE SEQUENCE [LARGE SCALE GENOMIC DNA]</scope>
    <source>
        <strain evidence="1">NAU3</strain>
        <tissue evidence="1">Gut</tissue>
    </source>
</reference>
<evidence type="ECO:0000313" key="2">
    <source>
        <dbReference type="Proteomes" id="UP001281761"/>
    </source>
</evidence>
<dbReference type="Proteomes" id="UP001281761">
    <property type="component" value="Unassembled WGS sequence"/>
</dbReference>